<accession>A0AAU6RB76</accession>
<feature type="domain" description="DUF927" evidence="1">
    <location>
        <begin position="52"/>
        <end position="314"/>
    </location>
</feature>
<name>A0AAU6RB76_9STAP</name>
<proteinExistence type="predicted"/>
<dbReference type="AlphaFoldDB" id="A0AAU6RB76"/>
<dbReference type="InterPro" id="IPR009270">
    <property type="entry name" value="DUF927"/>
</dbReference>
<reference evidence="2" key="1">
    <citation type="submission" date="2023-04" db="EMBL/GenBank/DDBJ databases">
        <title>Macrococci isolated from food, foodproducing animals, and human clinical materials.</title>
        <authorList>
            <person name="Maslanova I."/>
            <person name="Svec P."/>
            <person name="Sedlacek I."/>
            <person name="Novakova D."/>
            <person name="Keller J.E."/>
            <person name="Schwendener S."/>
            <person name="Finstrlova A."/>
            <person name="Botka T."/>
            <person name="Kovarovic V."/>
            <person name="Petras P."/>
            <person name="Perreten V."/>
            <person name="Pantucek R."/>
        </authorList>
    </citation>
    <scope>NUCLEOTIDE SEQUENCE</scope>
    <source>
        <strain evidence="2">NRL/St 21/332</strain>
    </source>
</reference>
<gene>
    <name evidence="2" type="ORF">QA541_02920</name>
</gene>
<protein>
    <submittedName>
        <fullName evidence="2">DUF927 domain-containing protein</fullName>
    </submittedName>
</protein>
<dbReference type="RefSeq" id="WP_420494252.1">
    <property type="nucleotide sequence ID" value="NZ_CP124577.1"/>
</dbReference>
<dbReference type="EMBL" id="CP124577">
    <property type="protein sequence ID" value="WZE67224.1"/>
    <property type="molecule type" value="Genomic_DNA"/>
</dbReference>
<evidence type="ECO:0000259" key="1">
    <source>
        <dbReference type="Pfam" id="PF06048"/>
    </source>
</evidence>
<sequence length="573" mass="65034">MLNIAETEQLKKIASELMQVQKETNTQEIIPNKFNINNNGALSVVKSFTKDKDTGEQIPNYEYVAKNFPRIEGKYRDIETDALFYVISFNDGGKRINKRVKATTLTRKAELLELSTYGLDVSDNNYKSIMLFLSLMQATNEYIETQASTRIGHIKNNFIIPNSKDNDTKLFIEDASYQKMADAFKSKGTLESYQKNVFNLIRDEPTAVVTLYGALGSVLLKELDIEPFILDLSGKTSTGKTTILKLVASCWGTSELVNSWNSTQVAIERKASFYNSFPLLLDDTRAGNPHVIKNVIYSHSVGHDKGRGNTTSINKENSWQSILISTGENAISEYSGGRGGAGARAITLEDEPFKEPRFNELYTAISKNYGTLGIAFYKQFTDNKQLYIDHYQDICKKYHSKSNNNEVLERLSRAFALLELTGSILNDIKGFEHNYSEYVEQAYKSMLEQNKAIDKPKELLISVLEYMDSHRDNILYAGEKFGRGEIVGIYKDNFLAVMPQTLKILLEIELQKTLKEWQSRGYLVTDSNRTVKQVKQSGRRYTAYAIRNSTINELGFDFKEIKNDYQDSTTSTT</sequence>
<organism evidence="2">
    <name type="scientific">Macrococcus psychrotolerans</name>
    <dbReference type="NCBI Taxonomy" id="3039389"/>
    <lineage>
        <taxon>Bacteria</taxon>
        <taxon>Bacillati</taxon>
        <taxon>Bacillota</taxon>
        <taxon>Bacilli</taxon>
        <taxon>Bacillales</taxon>
        <taxon>Staphylococcaceae</taxon>
        <taxon>Macrococcus</taxon>
    </lineage>
</organism>
<dbReference type="Pfam" id="PF06048">
    <property type="entry name" value="DUF927"/>
    <property type="match status" value="1"/>
</dbReference>
<evidence type="ECO:0000313" key="2">
    <source>
        <dbReference type="EMBL" id="WZE67224.1"/>
    </source>
</evidence>